<keyword evidence="3" id="KW-1185">Reference proteome</keyword>
<gene>
    <name evidence="2" type="ORF">LQE92_10135</name>
</gene>
<evidence type="ECO:0008006" key="4">
    <source>
        <dbReference type="Google" id="ProtNLM"/>
    </source>
</evidence>
<proteinExistence type="predicted"/>
<feature type="transmembrane region" description="Helical" evidence="1">
    <location>
        <begin position="66"/>
        <end position="85"/>
    </location>
</feature>
<sequence>MKTSRLVIGILSIVLAVIVLFQSCAVGIGNALQANEEVSGTAGLMVAVILLIAGIVGIVTRNGGKGPFAAGAFYALGGILGLTNAGSYGDLILWSVVCFLFAAVFIIGNLIKKKS</sequence>
<evidence type="ECO:0000313" key="2">
    <source>
        <dbReference type="EMBL" id="MCD2492986.1"/>
    </source>
</evidence>
<keyword evidence="1" id="KW-0472">Membrane</keyword>
<organism evidence="2 3">
    <name type="scientific">Lientehia hominis</name>
    <dbReference type="NCBI Taxonomy" id="2897778"/>
    <lineage>
        <taxon>Bacteria</taxon>
        <taxon>Bacillati</taxon>
        <taxon>Bacillota</taxon>
        <taxon>Clostridia</taxon>
        <taxon>Lachnospirales</taxon>
        <taxon>Lachnospiraceae</taxon>
        <taxon>Lientehia</taxon>
    </lineage>
</organism>
<keyword evidence="1" id="KW-1133">Transmembrane helix</keyword>
<name>A0AAP2W984_9FIRM</name>
<keyword evidence="1" id="KW-0812">Transmembrane</keyword>
<protein>
    <recommendedName>
        <fullName evidence="4">Lipoprotein</fullName>
    </recommendedName>
</protein>
<evidence type="ECO:0000256" key="1">
    <source>
        <dbReference type="SAM" id="Phobius"/>
    </source>
</evidence>
<evidence type="ECO:0000313" key="3">
    <source>
        <dbReference type="Proteomes" id="UP001299265"/>
    </source>
</evidence>
<dbReference type="AlphaFoldDB" id="A0AAP2W984"/>
<feature type="transmembrane region" description="Helical" evidence="1">
    <location>
        <begin position="91"/>
        <end position="111"/>
    </location>
</feature>
<comment type="caution">
    <text evidence="2">The sequence shown here is derived from an EMBL/GenBank/DDBJ whole genome shotgun (WGS) entry which is preliminary data.</text>
</comment>
<accession>A0AAP2W984</accession>
<dbReference type="RefSeq" id="WP_231062852.1">
    <property type="nucleotide sequence ID" value="NZ_JAJNOR010000005.1"/>
</dbReference>
<reference evidence="2 3" key="1">
    <citation type="submission" date="2021-11" db="EMBL/GenBank/DDBJ databases">
        <title>Lacrimispora sp. nov. NSJ-141 isolated from human feces.</title>
        <authorList>
            <person name="Abdugheni R."/>
        </authorList>
    </citation>
    <scope>NUCLEOTIDE SEQUENCE [LARGE SCALE GENOMIC DNA]</scope>
    <source>
        <strain evidence="2 3">NSJ-141</strain>
    </source>
</reference>
<dbReference type="EMBL" id="JAJNOR010000005">
    <property type="protein sequence ID" value="MCD2492986.1"/>
    <property type="molecule type" value="Genomic_DNA"/>
</dbReference>
<dbReference type="Proteomes" id="UP001299265">
    <property type="component" value="Unassembled WGS sequence"/>
</dbReference>
<feature type="transmembrane region" description="Helical" evidence="1">
    <location>
        <begin position="41"/>
        <end position="59"/>
    </location>
</feature>
<dbReference type="PROSITE" id="PS51257">
    <property type="entry name" value="PROKAR_LIPOPROTEIN"/>
    <property type="match status" value="1"/>
</dbReference>